<evidence type="ECO:0000313" key="2">
    <source>
        <dbReference type="EMBL" id="TGO58641.1"/>
    </source>
</evidence>
<dbReference type="Proteomes" id="UP000297452">
    <property type="component" value="Unassembled WGS sequence"/>
</dbReference>
<proteinExistence type="predicted"/>
<accession>A0A4Z1IAL3</accession>
<feature type="region of interest" description="Disordered" evidence="1">
    <location>
        <begin position="87"/>
        <end position="146"/>
    </location>
</feature>
<protein>
    <submittedName>
        <fullName evidence="2">Uncharacterized protein</fullName>
    </submittedName>
</protein>
<dbReference type="EMBL" id="PQXJ01000177">
    <property type="protein sequence ID" value="TGO58641.1"/>
    <property type="molecule type" value="Genomic_DNA"/>
</dbReference>
<sequence length="343" mass="39368">MLYNFHSAGFISEVIALHIDLRDNQSNGENTHAIIDRLVSKYEGIPEEAIKYQEINGFLTYYFMFLFSWFQENREHQVWTVARHDEKTRQSLPGEALSNDYNQTHAAPSDPTNEPERMLSGETQAGESRVEESQHGELQDGKAPKDHKVKANFQTIEDTSVTLPPNAATKLPAPDFAFRLCETRYGASGIKFRATMQPTNWEQKRTPKLLRMMHRAFQTRQKLHTGPWICRDGKIRSHEYAISSSAEAVERLWASSENCFDFLVDTDSDGAVKKLKVLFCYGIIHGDILEIPDENEGVDKNGATEKVQNEHAMELEEFYRQYYGLKYLGEQPDREKPGKEARL</sequence>
<organism evidence="2 3">
    <name type="scientific">Botryotinia narcissicola</name>
    <dbReference type="NCBI Taxonomy" id="278944"/>
    <lineage>
        <taxon>Eukaryota</taxon>
        <taxon>Fungi</taxon>
        <taxon>Dikarya</taxon>
        <taxon>Ascomycota</taxon>
        <taxon>Pezizomycotina</taxon>
        <taxon>Leotiomycetes</taxon>
        <taxon>Helotiales</taxon>
        <taxon>Sclerotiniaceae</taxon>
        <taxon>Botryotinia</taxon>
    </lineage>
</organism>
<evidence type="ECO:0000313" key="3">
    <source>
        <dbReference type="Proteomes" id="UP000297452"/>
    </source>
</evidence>
<comment type="caution">
    <text evidence="2">The sequence shown here is derived from an EMBL/GenBank/DDBJ whole genome shotgun (WGS) entry which is preliminary data.</text>
</comment>
<dbReference type="OrthoDB" id="3536777at2759"/>
<dbReference type="AlphaFoldDB" id="A0A4Z1IAL3"/>
<reference evidence="2 3" key="1">
    <citation type="submission" date="2017-12" db="EMBL/GenBank/DDBJ databases">
        <title>Comparative genomics of Botrytis spp.</title>
        <authorList>
            <person name="Valero-Jimenez C.A."/>
            <person name="Tapia P."/>
            <person name="Veloso J."/>
            <person name="Silva-Moreno E."/>
            <person name="Staats M."/>
            <person name="Valdes J.H."/>
            <person name="Van Kan J.A.L."/>
        </authorList>
    </citation>
    <scope>NUCLEOTIDE SEQUENCE [LARGE SCALE GENOMIC DNA]</scope>
    <source>
        <strain evidence="2 3">MUCL2120</strain>
    </source>
</reference>
<keyword evidence="3" id="KW-1185">Reference proteome</keyword>
<feature type="compositionally biased region" description="Polar residues" evidence="1">
    <location>
        <begin position="99"/>
        <end position="112"/>
    </location>
</feature>
<feature type="compositionally biased region" description="Basic and acidic residues" evidence="1">
    <location>
        <begin position="128"/>
        <end position="146"/>
    </location>
</feature>
<name>A0A4Z1IAL3_9HELO</name>
<gene>
    <name evidence="2" type="ORF">BOTNAR_0177g00030</name>
</gene>
<evidence type="ECO:0000256" key="1">
    <source>
        <dbReference type="SAM" id="MobiDB-lite"/>
    </source>
</evidence>